<name>A0ABD1ZP17_9MARC</name>
<gene>
    <name evidence="2" type="ORF">R1flu_019987</name>
</gene>
<feature type="compositionally biased region" description="Polar residues" evidence="1">
    <location>
        <begin position="150"/>
        <end position="166"/>
    </location>
</feature>
<protein>
    <submittedName>
        <fullName evidence="2">Uncharacterized protein</fullName>
    </submittedName>
</protein>
<dbReference type="AlphaFoldDB" id="A0ABD1ZP17"/>
<evidence type="ECO:0000313" key="3">
    <source>
        <dbReference type="Proteomes" id="UP001605036"/>
    </source>
</evidence>
<evidence type="ECO:0000313" key="2">
    <source>
        <dbReference type="EMBL" id="KAL2651859.1"/>
    </source>
</evidence>
<comment type="caution">
    <text evidence="2">The sequence shown here is derived from an EMBL/GenBank/DDBJ whole genome shotgun (WGS) entry which is preliminary data.</text>
</comment>
<dbReference type="EMBL" id="JBHFFA010000001">
    <property type="protein sequence ID" value="KAL2651859.1"/>
    <property type="molecule type" value="Genomic_DNA"/>
</dbReference>
<reference evidence="2 3" key="1">
    <citation type="submission" date="2024-09" db="EMBL/GenBank/DDBJ databases">
        <title>Chromosome-scale assembly of Riccia fluitans.</title>
        <authorList>
            <person name="Paukszto L."/>
            <person name="Sawicki J."/>
            <person name="Karawczyk K."/>
            <person name="Piernik-Szablinska J."/>
            <person name="Szczecinska M."/>
            <person name="Mazdziarz M."/>
        </authorList>
    </citation>
    <scope>NUCLEOTIDE SEQUENCE [LARGE SCALE GENOMIC DNA]</scope>
    <source>
        <strain evidence="2">Rf_01</strain>
        <tissue evidence="2">Aerial parts of the thallus</tissue>
    </source>
</reference>
<keyword evidence="3" id="KW-1185">Reference proteome</keyword>
<dbReference type="Proteomes" id="UP001605036">
    <property type="component" value="Unassembled WGS sequence"/>
</dbReference>
<feature type="region of interest" description="Disordered" evidence="1">
    <location>
        <begin position="105"/>
        <end position="174"/>
    </location>
</feature>
<accession>A0ABD1ZP17</accession>
<organism evidence="2 3">
    <name type="scientific">Riccia fluitans</name>
    <dbReference type="NCBI Taxonomy" id="41844"/>
    <lineage>
        <taxon>Eukaryota</taxon>
        <taxon>Viridiplantae</taxon>
        <taxon>Streptophyta</taxon>
        <taxon>Embryophyta</taxon>
        <taxon>Marchantiophyta</taxon>
        <taxon>Marchantiopsida</taxon>
        <taxon>Marchantiidae</taxon>
        <taxon>Marchantiales</taxon>
        <taxon>Ricciaceae</taxon>
        <taxon>Riccia</taxon>
    </lineage>
</organism>
<proteinExistence type="predicted"/>
<sequence length="196" mass="21755">MGTRAGLYETNVEKSMTLGDKLNHKYAFYYRMFVLFGQRANVDPVAIGNDGLPDDVEGPNPHGSLLDFQVNHVVDPISKFIISLSNMASIESKGESNIEEVEELEDDDVEATTDTKDMNREASEAQSDSRVIQEEPIAPEEPLVVERQSRAPSSLLHTEEQVSNGTRRGKIQGKCPVSTKTNLISKYEEAIGRRIS</sequence>
<feature type="compositionally biased region" description="Basic and acidic residues" evidence="1">
    <location>
        <begin position="113"/>
        <end position="123"/>
    </location>
</feature>
<evidence type="ECO:0000256" key="1">
    <source>
        <dbReference type="SAM" id="MobiDB-lite"/>
    </source>
</evidence>